<dbReference type="GO" id="GO:0008250">
    <property type="term" value="C:oligosaccharyltransferase complex"/>
    <property type="evidence" value="ECO:0007669"/>
    <property type="project" value="TreeGrafter"/>
</dbReference>
<sequence length="216" mass="23558">MARLFIFAVGLLLFASVWSSSLNVDGSSKRLLVLLDNLGLRESHSFYFKQLKDRGYSITFKTSDDSSLQIVKYGEYLYDHVIVFAPSTKEFGGRLDAEVLTQFVDAGGNVLVAGSNTVGDVIREFASECGIEFADDKSAVVDHLNYDLSDDGQHTLIVASPNNLLSSELIVGQAKKNNLPFLFRGTGMSSDPENPLLLDVLTASSTSYTANPDEKT</sequence>
<name>A0A821UGP7_9BILA</name>
<evidence type="ECO:0000256" key="2">
    <source>
        <dbReference type="ARBA" id="ARBA00013350"/>
    </source>
</evidence>
<keyword evidence="3" id="KW-0256">Endoplasmic reticulum</keyword>
<proteinExistence type="inferred from homology"/>
<dbReference type="InterPro" id="IPR055457">
    <property type="entry name" value="OST48_N"/>
</dbReference>
<gene>
    <name evidence="5" type="ORF">QYT958_LOCUS29993</name>
</gene>
<feature type="non-terminal residue" evidence="5">
    <location>
        <position position="1"/>
    </location>
</feature>
<dbReference type="PANTHER" id="PTHR10830:SF0">
    <property type="entry name" value="DOLICHYL-DIPHOSPHOOLIGOSACCHARIDE--PROTEIN GLYCOSYLTRANSFERASE 48 KDA SUBUNIT"/>
    <property type="match status" value="1"/>
</dbReference>
<comment type="subunit">
    <text evidence="3">Component of the oligosaccharyltransferase (OST) complex.</text>
</comment>
<keyword evidence="3" id="KW-0732">Signal</keyword>
<comment type="similarity">
    <text evidence="3">Belongs to the DDOST 48 kDa subunit family.</text>
</comment>
<evidence type="ECO:0000313" key="6">
    <source>
        <dbReference type="Proteomes" id="UP000663848"/>
    </source>
</evidence>
<comment type="caution">
    <text evidence="5">The sequence shown here is derived from an EMBL/GenBank/DDBJ whole genome shotgun (WGS) entry which is preliminary data.</text>
</comment>
<evidence type="ECO:0000313" key="5">
    <source>
        <dbReference type="EMBL" id="CAF4889701.1"/>
    </source>
</evidence>
<comment type="subcellular location">
    <subcellularLocation>
        <location evidence="1 3">Endoplasmic reticulum membrane</location>
        <topology evidence="1 3">Single-pass type I membrane protein</topology>
    </subcellularLocation>
</comment>
<dbReference type="InterPro" id="IPR005013">
    <property type="entry name" value="DDOST_48_kDa_subunit"/>
</dbReference>
<comment type="function">
    <text evidence="3">Subunit of the oligosaccharyl transferase (OST) complex that catalyzes the initial transfer of a defined glycan (Glc(3)Man(9)GlcNAc(2) in eukaryotes) from the lipid carrier dolichol-pyrophosphate to an asparagine residue within an Asn-X-Ser/Thr consensus motif in nascent polypeptide chains, the first step in protein N-glycosylation. N-glycosylation occurs cotranslationally and the complex associates with the Sec61 complex at the channel-forming translocon complex that mediates protein translocation across the endoplasmic reticulum (ER).</text>
</comment>
<feature type="signal peptide" evidence="3">
    <location>
        <begin position="1"/>
        <end position="19"/>
    </location>
</feature>
<evidence type="ECO:0000256" key="3">
    <source>
        <dbReference type="RuleBase" id="RU361142"/>
    </source>
</evidence>
<dbReference type="EMBL" id="CAJOBR010009201">
    <property type="protein sequence ID" value="CAF4889701.1"/>
    <property type="molecule type" value="Genomic_DNA"/>
</dbReference>
<dbReference type="PANTHER" id="PTHR10830">
    <property type="entry name" value="DOLICHYL-DIPHOSPHOOLIGOSACCHARIDE--PROTEIN GLYCOSYLTRANSFERASE 48 KDA SUBUNIT"/>
    <property type="match status" value="1"/>
</dbReference>
<evidence type="ECO:0000256" key="1">
    <source>
        <dbReference type="ARBA" id="ARBA00004115"/>
    </source>
</evidence>
<feature type="domain" description="OST48 N-terminal" evidence="4">
    <location>
        <begin position="30"/>
        <end position="215"/>
    </location>
</feature>
<dbReference type="UniPathway" id="UPA00378"/>
<organism evidence="5 6">
    <name type="scientific">Rotaria socialis</name>
    <dbReference type="NCBI Taxonomy" id="392032"/>
    <lineage>
        <taxon>Eukaryota</taxon>
        <taxon>Metazoa</taxon>
        <taxon>Spiralia</taxon>
        <taxon>Gnathifera</taxon>
        <taxon>Rotifera</taxon>
        <taxon>Eurotatoria</taxon>
        <taxon>Bdelloidea</taxon>
        <taxon>Philodinida</taxon>
        <taxon>Philodinidae</taxon>
        <taxon>Rotaria</taxon>
    </lineage>
</organism>
<dbReference type="Pfam" id="PF03345">
    <property type="entry name" value="OST48_N"/>
    <property type="match status" value="1"/>
</dbReference>
<accession>A0A821UGP7</accession>
<dbReference type="GO" id="GO:0018279">
    <property type="term" value="P:protein N-linked glycosylation via asparagine"/>
    <property type="evidence" value="ECO:0007669"/>
    <property type="project" value="UniProtKB-UniRule"/>
</dbReference>
<evidence type="ECO:0000259" key="4">
    <source>
        <dbReference type="Pfam" id="PF03345"/>
    </source>
</evidence>
<dbReference type="AlphaFoldDB" id="A0A821UGP7"/>
<reference evidence="5" key="1">
    <citation type="submission" date="2021-02" db="EMBL/GenBank/DDBJ databases">
        <authorList>
            <person name="Nowell W R."/>
        </authorList>
    </citation>
    <scope>NUCLEOTIDE SEQUENCE</scope>
</reference>
<dbReference type="Proteomes" id="UP000663848">
    <property type="component" value="Unassembled WGS sequence"/>
</dbReference>
<protein>
    <recommendedName>
        <fullName evidence="2 3">Dolichyl-diphosphooligosaccharide--protein glycosyltransferase 48 kDa subunit</fullName>
        <shortName evidence="3">Oligosaccharyl transferase 48 kDa subunit</shortName>
    </recommendedName>
</protein>
<feature type="chain" id="PRO_5033109355" description="Dolichyl-diphosphooligosaccharide--protein glycosyltransferase 48 kDa subunit" evidence="3">
    <location>
        <begin position="20"/>
        <end position="216"/>
    </location>
</feature>
<comment type="pathway">
    <text evidence="3">Protein modification; protein glycosylation.</text>
</comment>